<organism evidence="3 4">
    <name type="scientific">Vibrio ouci</name>
    <dbReference type="NCBI Taxonomy" id="2499078"/>
    <lineage>
        <taxon>Bacteria</taxon>
        <taxon>Pseudomonadati</taxon>
        <taxon>Pseudomonadota</taxon>
        <taxon>Gammaproteobacteria</taxon>
        <taxon>Vibrionales</taxon>
        <taxon>Vibrionaceae</taxon>
        <taxon>Vibrio</taxon>
    </lineage>
</organism>
<keyword evidence="1" id="KW-0732">Signal</keyword>
<dbReference type="GO" id="GO:0016787">
    <property type="term" value="F:hydrolase activity"/>
    <property type="evidence" value="ECO:0007669"/>
    <property type="project" value="UniProtKB-KW"/>
</dbReference>
<feature type="chain" id="PRO_5021301163" evidence="1">
    <location>
        <begin position="31"/>
        <end position="478"/>
    </location>
</feature>
<feature type="domain" description="Beta-lactamase-related" evidence="2">
    <location>
        <begin position="180"/>
        <end position="460"/>
    </location>
</feature>
<dbReference type="InterPro" id="IPR050789">
    <property type="entry name" value="Diverse_Enzym_Activities"/>
</dbReference>
<comment type="caution">
    <text evidence="3">The sequence shown here is derived from an EMBL/GenBank/DDBJ whole genome shotgun (WGS) entry which is preliminary data.</text>
</comment>
<keyword evidence="4" id="KW-1185">Reference proteome</keyword>
<proteinExistence type="predicted"/>
<dbReference type="PANTHER" id="PTHR43283:SF7">
    <property type="entry name" value="BETA-LACTAMASE-RELATED DOMAIN-CONTAINING PROTEIN"/>
    <property type="match status" value="1"/>
</dbReference>
<dbReference type="AlphaFoldDB" id="A0A4Y8WA88"/>
<reference evidence="3 4" key="1">
    <citation type="submission" date="2019-01" db="EMBL/GenBank/DDBJ databases">
        <title>Vibrio BEI176 sp. nov, a marine bacterium isolated from China: eastern marignal seas.</title>
        <authorList>
            <person name="Li B."/>
        </authorList>
    </citation>
    <scope>NUCLEOTIDE SEQUENCE [LARGE SCALE GENOMIC DNA]</scope>
    <source>
        <strain evidence="3 4">BEI176</strain>
    </source>
</reference>
<name>A0A4Y8WA88_9VIBR</name>
<evidence type="ECO:0000259" key="2">
    <source>
        <dbReference type="Pfam" id="PF00144"/>
    </source>
</evidence>
<keyword evidence="3" id="KW-0378">Hydrolase</keyword>
<dbReference type="PANTHER" id="PTHR43283">
    <property type="entry name" value="BETA-LACTAMASE-RELATED"/>
    <property type="match status" value="1"/>
</dbReference>
<accession>A0A4Y8WA88</accession>
<dbReference type="Pfam" id="PF00144">
    <property type="entry name" value="Beta-lactamase"/>
    <property type="match status" value="1"/>
</dbReference>
<evidence type="ECO:0000313" key="4">
    <source>
        <dbReference type="Proteomes" id="UP000297753"/>
    </source>
</evidence>
<gene>
    <name evidence="3" type="ORF">ELS82_21705</name>
</gene>
<dbReference type="EMBL" id="SATR01000060">
    <property type="protein sequence ID" value="TFH89523.1"/>
    <property type="molecule type" value="Genomic_DNA"/>
</dbReference>
<dbReference type="RefSeq" id="WP_134837309.1">
    <property type="nucleotide sequence ID" value="NZ_SATR01000060.1"/>
</dbReference>
<sequence length="478" mass="53011">MLTAKCRITRHIKVITVTGLSVLFAHPLLAAPDDAHHGTYEAGVADAQNVYFYEQGDQQYLYSMWGVVPIVVNDKAEFKAVNPGLGLSGHFYHLDSGEYQSGKLNYNSFSMTFGRIKDLPDQERIAALFDDAFWDSISSSQNCPHNEWKQATKVAFDRSLIKGLIEASQQQGSKYSDTNSLLIAKDGKLVVEEYFNGWQLEFPHMIQSITKSLTSLALGAAIQDELISGSEAKMAALMPNYSALLKGDKAQLSMHHFLTMSAGLDWDEWNIPYEDPNNVRQQEIASINPIDFILDRELISKPGEQFRYNGGLVTVVGQVVADKSDHDNLSGVIREEGLNKLCLQSAYLMKQNGEVSNAAGGAYLRPRDMLKLGQLVAQKGQWHGEQIVSEQWIDQSVKGYVSTGVGPHSYGYYWWTSDAFVDGTVYPITYGLGYGGQVVAIVDELNLVVARTANHFSGPTPNHEMMKEYIIPAFLSAN</sequence>
<evidence type="ECO:0000313" key="3">
    <source>
        <dbReference type="EMBL" id="TFH89523.1"/>
    </source>
</evidence>
<evidence type="ECO:0000256" key="1">
    <source>
        <dbReference type="SAM" id="SignalP"/>
    </source>
</evidence>
<dbReference type="SUPFAM" id="SSF56601">
    <property type="entry name" value="beta-lactamase/transpeptidase-like"/>
    <property type="match status" value="1"/>
</dbReference>
<dbReference type="InterPro" id="IPR001466">
    <property type="entry name" value="Beta-lactam-related"/>
</dbReference>
<dbReference type="InterPro" id="IPR012338">
    <property type="entry name" value="Beta-lactam/transpept-like"/>
</dbReference>
<feature type="signal peptide" evidence="1">
    <location>
        <begin position="1"/>
        <end position="30"/>
    </location>
</feature>
<dbReference type="Proteomes" id="UP000297753">
    <property type="component" value="Unassembled WGS sequence"/>
</dbReference>
<dbReference type="OrthoDB" id="9814204at2"/>
<protein>
    <submittedName>
        <fullName evidence="3">Class C beta-lactamase-related serine hydrolase</fullName>
    </submittedName>
</protein>
<dbReference type="Gene3D" id="3.40.710.10">
    <property type="entry name" value="DD-peptidase/beta-lactamase superfamily"/>
    <property type="match status" value="1"/>
</dbReference>